<evidence type="ECO:0000256" key="4">
    <source>
        <dbReference type="ARBA" id="ARBA00022840"/>
    </source>
</evidence>
<feature type="non-terminal residue" evidence="7">
    <location>
        <position position="237"/>
    </location>
</feature>
<dbReference type="AlphaFoldDB" id="X1JY64"/>
<evidence type="ECO:0008006" key="8">
    <source>
        <dbReference type="Google" id="ProtNLM"/>
    </source>
</evidence>
<feature type="domain" description="DNA topoisomerase type IA zn finger" evidence="5">
    <location>
        <begin position="222"/>
        <end position="236"/>
    </location>
</feature>
<dbReference type="GO" id="GO:0003677">
    <property type="term" value="F:DNA binding"/>
    <property type="evidence" value="ECO:0007669"/>
    <property type="project" value="InterPro"/>
</dbReference>
<evidence type="ECO:0000259" key="6">
    <source>
        <dbReference type="Pfam" id="PF13361"/>
    </source>
</evidence>
<dbReference type="SUPFAM" id="SSF57783">
    <property type="entry name" value="Zinc beta-ribbon"/>
    <property type="match status" value="2"/>
</dbReference>
<dbReference type="SUPFAM" id="SSF52540">
    <property type="entry name" value="P-loop containing nucleoside triphosphate hydrolases"/>
    <property type="match status" value="1"/>
</dbReference>
<keyword evidence="1" id="KW-0547">Nucleotide-binding</keyword>
<keyword evidence="3" id="KW-0347">Helicase</keyword>
<feature type="domain" description="DNA topoisomerase type IA zn finger" evidence="5">
    <location>
        <begin position="180"/>
        <end position="214"/>
    </location>
</feature>
<name>X1JY64_9ZZZZ</name>
<dbReference type="InterPro" id="IPR000212">
    <property type="entry name" value="DNA_helicase_UvrD/REP"/>
</dbReference>
<dbReference type="Pfam" id="PF01396">
    <property type="entry name" value="Zn_ribbon_Top1"/>
    <property type="match status" value="3"/>
</dbReference>
<dbReference type="InterPro" id="IPR027417">
    <property type="entry name" value="P-loop_NTPase"/>
</dbReference>
<organism evidence="7">
    <name type="scientific">marine sediment metagenome</name>
    <dbReference type="NCBI Taxonomy" id="412755"/>
    <lineage>
        <taxon>unclassified sequences</taxon>
        <taxon>metagenomes</taxon>
        <taxon>ecological metagenomes</taxon>
    </lineage>
</organism>
<dbReference type="InterPro" id="IPR014017">
    <property type="entry name" value="DNA_helicase_UvrD-like_C"/>
</dbReference>
<proteinExistence type="predicted"/>
<dbReference type="GO" id="GO:0006265">
    <property type="term" value="P:DNA topological change"/>
    <property type="evidence" value="ECO:0007669"/>
    <property type="project" value="InterPro"/>
</dbReference>
<dbReference type="GO" id="GO:0005524">
    <property type="term" value="F:ATP binding"/>
    <property type="evidence" value="ECO:0007669"/>
    <property type="project" value="UniProtKB-KW"/>
</dbReference>
<evidence type="ECO:0000313" key="7">
    <source>
        <dbReference type="EMBL" id="GAH86335.1"/>
    </source>
</evidence>
<evidence type="ECO:0000259" key="5">
    <source>
        <dbReference type="Pfam" id="PF01396"/>
    </source>
</evidence>
<dbReference type="PANTHER" id="PTHR11070:SF2">
    <property type="entry name" value="ATP-DEPENDENT DNA HELICASE SRS2"/>
    <property type="match status" value="1"/>
</dbReference>
<gene>
    <name evidence="7" type="ORF">S03H2_61796</name>
</gene>
<dbReference type="GO" id="GO:0000725">
    <property type="term" value="P:recombinational repair"/>
    <property type="evidence" value="ECO:0007669"/>
    <property type="project" value="TreeGrafter"/>
</dbReference>
<feature type="domain" description="DNA topoisomerase type IA zn finger" evidence="5">
    <location>
        <begin position="136"/>
        <end position="166"/>
    </location>
</feature>
<dbReference type="PANTHER" id="PTHR11070">
    <property type="entry name" value="UVRD / RECB / PCRA DNA HELICASE FAMILY MEMBER"/>
    <property type="match status" value="1"/>
</dbReference>
<dbReference type="GO" id="GO:0003916">
    <property type="term" value="F:DNA topoisomerase activity"/>
    <property type="evidence" value="ECO:0007669"/>
    <property type="project" value="InterPro"/>
</dbReference>
<dbReference type="Gene3D" id="3.40.50.300">
    <property type="entry name" value="P-loop containing nucleotide triphosphate hydrolases"/>
    <property type="match status" value="1"/>
</dbReference>
<sequence length="237" mass="27182">CGAREIPTEYKAGGVRFYSAHGSKGTECKHIILTGVTSGLYGFPCEIQDSSVMEVAKRFKTKKYIEEERRLFYVALTRSKKFLYIYSIEDNNSIFIDEIKSRLLKFHIDSLPRWEELDSEVMSNLLNEKKFEKPIICPECGKFLKERTGKYGKFLGCTGYPQCKYIFDTRQKLKVSELPNTCPKCGSRLAIRKGKYGGFLGCTRYPKCNFTFDLSKDIFIPCPRCGKHLVARSGKYA</sequence>
<dbReference type="EMBL" id="BARU01039914">
    <property type="protein sequence ID" value="GAH86335.1"/>
    <property type="molecule type" value="Genomic_DNA"/>
</dbReference>
<dbReference type="GO" id="GO:0016787">
    <property type="term" value="F:hydrolase activity"/>
    <property type="evidence" value="ECO:0007669"/>
    <property type="project" value="UniProtKB-KW"/>
</dbReference>
<dbReference type="GO" id="GO:0005694">
    <property type="term" value="C:chromosome"/>
    <property type="evidence" value="ECO:0007669"/>
    <property type="project" value="InterPro"/>
</dbReference>
<protein>
    <recommendedName>
        <fullName evidence="8">DNA helicase</fullName>
    </recommendedName>
</protein>
<evidence type="ECO:0000256" key="3">
    <source>
        <dbReference type="ARBA" id="ARBA00022806"/>
    </source>
</evidence>
<dbReference type="GO" id="GO:0005829">
    <property type="term" value="C:cytosol"/>
    <property type="evidence" value="ECO:0007669"/>
    <property type="project" value="TreeGrafter"/>
</dbReference>
<evidence type="ECO:0000256" key="2">
    <source>
        <dbReference type="ARBA" id="ARBA00022801"/>
    </source>
</evidence>
<reference evidence="7" key="1">
    <citation type="journal article" date="2014" name="Front. Microbiol.">
        <title>High frequency of phylogenetically diverse reductive dehalogenase-homologous genes in deep subseafloor sedimentary metagenomes.</title>
        <authorList>
            <person name="Kawai M."/>
            <person name="Futagami T."/>
            <person name="Toyoda A."/>
            <person name="Takaki Y."/>
            <person name="Nishi S."/>
            <person name="Hori S."/>
            <person name="Arai W."/>
            <person name="Tsubouchi T."/>
            <person name="Morono Y."/>
            <person name="Uchiyama I."/>
            <person name="Ito T."/>
            <person name="Fujiyama A."/>
            <person name="Inagaki F."/>
            <person name="Takami H."/>
        </authorList>
    </citation>
    <scope>NUCLEOTIDE SEQUENCE</scope>
    <source>
        <strain evidence="7">Expedition CK06-06</strain>
    </source>
</reference>
<keyword evidence="2" id="KW-0378">Hydrolase</keyword>
<dbReference type="GO" id="GO:0043138">
    <property type="term" value="F:3'-5' DNA helicase activity"/>
    <property type="evidence" value="ECO:0007669"/>
    <property type="project" value="TreeGrafter"/>
</dbReference>
<dbReference type="InterPro" id="IPR013498">
    <property type="entry name" value="Topo_IA_Znf"/>
</dbReference>
<dbReference type="Gene3D" id="3.30.65.10">
    <property type="entry name" value="Bacterial Topoisomerase I, domain 1"/>
    <property type="match status" value="2"/>
</dbReference>
<feature type="domain" description="UvrD-like helicase C-terminal" evidence="6">
    <location>
        <begin position="15"/>
        <end position="88"/>
    </location>
</feature>
<feature type="non-terminal residue" evidence="7">
    <location>
        <position position="1"/>
    </location>
</feature>
<dbReference type="Pfam" id="PF13361">
    <property type="entry name" value="UvrD_C"/>
    <property type="match status" value="1"/>
</dbReference>
<evidence type="ECO:0000256" key="1">
    <source>
        <dbReference type="ARBA" id="ARBA00022741"/>
    </source>
</evidence>
<comment type="caution">
    <text evidence="7">The sequence shown here is derived from an EMBL/GenBank/DDBJ whole genome shotgun (WGS) entry which is preliminary data.</text>
</comment>
<keyword evidence="4" id="KW-0067">ATP-binding</keyword>
<accession>X1JY64</accession>